<comment type="caution">
    <text evidence="2">The sequence shown here is derived from an EMBL/GenBank/DDBJ whole genome shotgun (WGS) entry which is preliminary data.</text>
</comment>
<dbReference type="EMBL" id="JAHMHR010000001">
    <property type="protein sequence ID" value="KAK1701035.1"/>
    <property type="molecule type" value="Genomic_DNA"/>
</dbReference>
<proteinExistence type="predicted"/>
<evidence type="ECO:0000313" key="2">
    <source>
        <dbReference type="EMBL" id="KAK1701035.1"/>
    </source>
</evidence>
<dbReference type="AlphaFoldDB" id="A0AAJ0B233"/>
<evidence type="ECO:0000259" key="1">
    <source>
        <dbReference type="PROSITE" id="PS50106"/>
    </source>
</evidence>
<dbReference type="GeneID" id="85465473"/>
<dbReference type="InterPro" id="IPR001478">
    <property type="entry name" value="PDZ"/>
</dbReference>
<sequence length="600" mass="66554">MVTKASSSITLTLTPAVDSDNISGLDVTLVLQSPDKAAGEPVFLYNRRDNGTGAPSHEYHLSSIKAYDSQGHFPINIVDNPSDANLQEWHGLRNTEGDLSLHLHVQPVQVTAKDHRRSIVPLGLDFGRAELLEDQGGLMGAGKWFIPRPAADLEILYRITVQWDTSSSPPGTRAVWSHGEGPEPVTKEGTVDMLLDSVYMVGPVQSFPARVDAMTGDASPNAGSTFWFGKLPTNLEKLSEYSSKIFPNISAFFRDPRGSYRAFIRKVPNGFGGTGFQASSLIEYDSQAEGVSDFDLVRLFNHLMVRSWARLGPQDNGSEAEWFSKGLALNFPLAPIQDHLTNSCVGLSQMYTIFFPYRFGQRGPDYFRATLNGFLSAYYTSPRLTARLGQGQVSAQVDSYTASIPYNRGWIYMLKMDCYTRRASVQTEAGVLRPLDGVVGDLTEKRRSGLKMQTVDWLNGVAHWLDMIDVAAAPYFQDTIMNGNPMWLDDMTEAFGAKEGTSRVVEVDQEMLCFGFDVMKSLERGVVSAIEPGSRAKLSGLRDGDRILRLDGFEFSMLGPDREVKVLVERDGETRSFEYSPRRFDKVPCWQVLKIEPAGT</sequence>
<gene>
    <name evidence="2" type="ORF">BDP55DRAFT_7658</name>
</gene>
<dbReference type="RefSeq" id="XP_060436790.1">
    <property type="nucleotide sequence ID" value="XM_060580947.1"/>
</dbReference>
<accession>A0AAJ0B233</accession>
<dbReference type="SUPFAM" id="SSF50156">
    <property type="entry name" value="PDZ domain-like"/>
    <property type="match status" value="1"/>
</dbReference>
<dbReference type="Gene3D" id="2.30.42.10">
    <property type="match status" value="1"/>
</dbReference>
<dbReference type="Proteomes" id="UP001224890">
    <property type="component" value="Unassembled WGS sequence"/>
</dbReference>
<organism evidence="2 3">
    <name type="scientific">Colletotrichum godetiae</name>
    <dbReference type="NCBI Taxonomy" id="1209918"/>
    <lineage>
        <taxon>Eukaryota</taxon>
        <taxon>Fungi</taxon>
        <taxon>Dikarya</taxon>
        <taxon>Ascomycota</taxon>
        <taxon>Pezizomycotina</taxon>
        <taxon>Sordariomycetes</taxon>
        <taxon>Hypocreomycetidae</taxon>
        <taxon>Glomerellales</taxon>
        <taxon>Glomerellaceae</taxon>
        <taxon>Colletotrichum</taxon>
        <taxon>Colletotrichum acutatum species complex</taxon>
    </lineage>
</organism>
<name>A0AAJ0B233_9PEZI</name>
<dbReference type="PROSITE" id="PS50106">
    <property type="entry name" value="PDZ"/>
    <property type="match status" value="1"/>
</dbReference>
<evidence type="ECO:0000313" key="3">
    <source>
        <dbReference type="Proteomes" id="UP001224890"/>
    </source>
</evidence>
<dbReference type="InterPro" id="IPR036034">
    <property type="entry name" value="PDZ_sf"/>
</dbReference>
<reference evidence="2" key="1">
    <citation type="submission" date="2021-06" db="EMBL/GenBank/DDBJ databases">
        <title>Comparative genomics, transcriptomics and evolutionary studies reveal genomic signatures of adaptation to plant cell wall in hemibiotrophic fungi.</title>
        <authorList>
            <consortium name="DOE Joint Genome Institute"/>
            <person name="Baroncelli R."/>
            <person name="Diaz J.F."/>
            <person name="Benocci T."/>
            <person name="Peng M."/>
            <person name="Battaglia E."/>
            <person name="Haridas S."/>
            <person name="Andreopoulos W."/>
            <person name="Labutti K."/>
            <person name="Pangilinan J."/>
            <person name="Floch G.L."/>
            <person name="Makela M.R."/>
            <person name="Henrissat B."/>
            <person name="Grigoriev I.V."/>
            <person name="Crouch J.A."/>
            <person name="De Vries R.P."/>
            <person name="Sukno S.A."/>
            <person name="Thon M.R."/>
        </authorList>
    </citation>
    <scope>NUCLEOTIDE SEQUENCE</scope>
    <source>
        <strain evidence="2">CBS 193.32</strain>
    </source>
</reference>
<protein>
    <recommendedName>
        <fullName evidence="1">PDZ domain-containing protein</fullName>
    </recommendedName>
</protein>
<keyword evidence="3" id="KW-1185">Reference proteome</keyword>
<feature type="domain" description="PDZ" evidence="1">
    <location>
        <begin position="501"/>
        <end position="567"/>
    </location>
</feature>